<keyword evidence="3" id="KW-0460">Magnesium</keyword>
<dbReference type="PANTHER" id="PTHR46470:SF3">
    <property type="entry name" value="N-ACYLNEURAMINATE-9-PHOSPHATASE"/>
    <property type="match status" value="1"/>
</dbReference>
<name>A0A3B1KHF5_ASTMX</name>
<dbReference type="InParanoid" id="A0A3B1KHF5"/>
<dbReference type="GeneTree" id="ENSGT00390000003094"/>
<dbReference type="InterPro" id="IPR011950">
    <property type="entry name" value="HAD-SF_hydro_IA_CTE7"/>
</dbReference>
<reference evidence="4" key="3">
    <citation type="submission" date="2025-08" db="UniProtKB">
        <authorList>
            <consortium name="Ensembl"/>
        </authorList>
    </citation>
    <scope>IDENTIFICATION</scope>
</reference>
<reference evidence="5" key="2">
    <citation type="journal article" date="2014" name="Nat. Commun.">
        <title>The cavefish genome reveals candidate genes for eye loss.</title>
        <authorList>
            <person name="McGaugh S.E."/>
            <person name="Gross J.B."/>
            <person name="Aken B."/>
            <person name="Blin M."/>
            <person name="Borowsky R."/>
            <person name="Chalopin D."/>
            <person name="Hinaux H."/>
            <person name="Jeffery W.R."/>
            <person name="Keene A."/>
            <person name="Ma L."/>
            <person name="Minx P."/>
            <person name="Murphy D."/>
            <person name="O'Quin K.E."/>
            <person name="Retaux S."/>
            <person name="Rohner N."/>
            <person name="Searle S.M."/>
            <person name="Stahl B.A."/>
            <person name="Tabin C."/>
            <person name="Volff J.N."/>
            <person name="Yoshizawa M."/>
            <person name="Warren W.C."/>
        </authorList>
    </citation>
    <scope>NUCLEOTIDE SEQUENCE [LARGE SCALE GENOMIC DNA]</scope>
    <source>
        <strain evidence="5">female</strain>
    </source>
</reference>
<dbReference type="InterPro" id="IPR051400">
    <property type="entry name" value="HAD-like_hydrolase"/>
</dbReference>
<organism evidence="4 5">
    <name type="scientific">Astyanax mexicanus</name>
    <name type="common">Blind cave fish</name>
    <name type="synonym">Astyanax fasciatus mexicanus</name>
    <dbReference type="NCBI Taxonomy" id="7994"/>
    <lineage>
        <taxon>Eukaryota</taxon>
        <taxon>Metazoa</taxon>
        <taxon>Chordata</taxon>
        <taxon>Craniata</taxon>
        <taxon>Vertebrata</taxon>
        <taxon>Euteleostomi</taxon>
        <taxon>Actinopterygii</taxon>
        <taxon>Neopterygii</taxon>
        <taxon>Teleostei</taxon>
        <taxon>Ostariophysi</taxon>
        <taxon>Characiformes</taxon>
        <taxon>Characoidei</taxon>
        <taxon>Acestrorhamphidae</taxon>
        <taxon>Acestrorhamphinae</taxon>
        <taxon>Astyanax</taxon>
    </lineage>
</organism>
<dbReference type="Ensembl" id="ENSAMXT00000058062.1">
    <property type="protein sequence ID" value="ENSAMXP00000054132.1"/>
    <property type="gene ID" value="ENSAMXG00000041071.1"/>
</dbReference>
<proteinExistence type="predicted"/>
<dbReference type="Gene3D" id="1.20.120.710">
    <property type="entry name" value="Haloacid dehalogenase hydrolase-like domain"/>
    <property type="match status" value="1"/>
</dbReference>
<reference evidence="5" key="1">
    <citation type="submission" date="2013-03" db="EMBL/GenBank/DDBJ databases">
        <authorList>
            <person name="Jeffery W."/>
            <person name="Warren W."/>
            <person name="Wilson R.K."/>
        </authorList>
    </citation>
    <scope>NUCLEOTIDE SEQUENCE</scope>
    <source>
        <strain evidence="5">female</strain>
    </source>
</reference>
<dbReference type="InterPro" id="IPR023214">
    <property type="entry name" value="HAD_sf"/>
</dbReference>
<dbReference type="PANTHER" id="PTHR46470">
    <property type="entry name" value="N-ACYLNEURAMINATE-9-PHOSPHATASE"/>
    <property type="match status" value="1"/>
</dbReference>
<dbReference type="Proteomes" id="UP000018467">
    <property type="component" value="Unassembled WGS sequence"/>
</dbReference>
<evidence type="ECO:0000256" key="1">
    <source>
        <dbReference type="ARBA" id="ARBA00001946"/>
    </source>
</evidence>
<dbReference type="SUPFAM" id="SSF56784">
    <property type="entry name" value="HAD-like"/>
    <property type="match status" value="1"/>
</dbReference>
<protein>
    <submittedName>
        <fullName evidence="4">N-acetylneuraminic acid phosphatase</fullName>
    </submittedName>
</protein>
<dbReference type="GO" id="GO:0046380">
    <property type="term" value="P:N-acetylneuraminate biosynthetic process"/>
    <property type="evidence" value="ECO:0007669"/>
    <property type="project" value="TreeGrafter"/>
</dbReference>
<dbReference type="AlphaFoldDB" id="A0A3B1KHF5"/>
<dbReference type="InterPro" id="IPR006439">
    <property type="entry name" value="HAD-SF_hydro_IA"/>
</dbReference>
<evidence type="ECO:0000313" key="5">
    <source>
        <dbReference type="Proteomes" id="UP000018467"/>
    </source>
</evidence>
<dbReference type="InterPro" id="IPR036412">
    <property type="entry name" value="HAD-like_sf"/>
</dbReference>
<evidence type="ECO:0000256" key="2">
    <source>
        <dbReference type="ARBA" id="ARBA00022801"/>
    </source>
</evidence>
<dbReference type="Pfam" id="PF00702">
    <property type="entry name" value="Hydrolase"/>
    <property type="match status" value="1"/>
</dbReference>
<evidence type="ECO:0000256" key="3">
    <source>
        <dbReference type="ARBA" id="ARBA00022842"/>
    </source>
</evidence>
<sequence length="262" mass="29069">MADCGISAILFDLDNTLVDTAGAGKVAFQEVGNLLKCKLDHANINDICERFGKKLLKESFNPSASQTIDEVRINHWQEALQEAGVDAGQDLALECYYTWKNTRLQTLSLPPEYLALLKKLRSSYKLLLLTNGDTQTQREKVEAVGCEELFDAVVVGGEHAEQKPATSIFMHCFELLGVQPHECIMVGDSLDTDIQGGINAGVRATVWINKKNTPPPQNITPDYNIPCVLDLPDILANLRCYLLHKANSLFSRAYQSEMSQIQ</sequence>
<dbReference type="CDD" id="cd04305">
    <property type="entry name" value="HAD_Neu5Ac-Pase_like"/>
    <property type="match status" value="1"/>
</dbReference>
<accession>A0A3B1KHF5</accession>
<evidence type="ECO:0000313" key="4">
    <source>
        <dbReference type="Ensembl" id="ENSAMXP00000054132.1"/>
    </source>
</evidence>
<dbReference type="Gene3D" id="3.40.50.1000">
    <property type="entry name" value="HAD superfamily/HAD-like"/>
    <property type="match status" value="1"/>
</dbReference>
<dbReference type="Bgee" id="ENSAMXG00000041071">
    <property type="expression patterns" value="Expressed in intestine and 7 other cell types or tissues"/>
</dbReference>
<dbReference type="SFLD" id="SFLDG01135">
    <property type="entry name" value="C1.5.6:_HAD__Beta-PGM__Phospha"/>
    <property type="match status" value="1"/>
</dbReference>
<dbReference type="SFLD" id="SFLDS00003">
    <property type="entry name" value="Haloacid_Dehalogenase"/>
    <property type="match status" value="1"/>
</dbReference>
<dbReference type="NCBIfam" id="TIGR01549">
    <property type="entry name" value="HAD-SF-IA-v1"/>
    <property type="match status" value="1"/>
</dbReference>
<keyword evidence="2" id="KW-0378">Hydrolase</keyword>
<dbReference type="GO" id="GO:0050124">
    <property type="term" value="F:N-acylneuraminate-9-phosphatase activity"/>
    <property type="evidence" value="ECO:0007669"/>
    <property type="project" value="TreeGrafter"/>
</dbReference>
<keyword evidence="5" id="KW-1185">Reference proteome</keyword>
<dbReference type="NCBIfam" id="TIGR02253">
    <property type="entry name" value="CTE7"/>
    <property type="match status" value="1"/>
</dbReference>
<comment type="cofactor">
    <cofactor evidence="1">
        <name>Mg(2+)</name>
        <dbReference type="ChEBI" id="CHEBI:18420"/>
    </cofactor>
</comment>
<reference evidence="4" key="4">
    <citation type="submission" date="2025-09" db="UniProtKB">
        <authorList>
            <consortium name="Ensembl"/>
        </authorList>
    </citation>
    <scope>IDENTIFICATION</scope>
</reference>
<dbReference type="STRING" id="7994.ENSAMXP00000054132"/>
<dbReference type="SFLD" id="SFLDG01129">
    <property type="entry name" value="C1.5:_HAD__Beta-PGM__Phosphata"/>
    <property type="match status" value="1"/>
</dbReference>